<reference evidence="2 3" key="1">
    <citation type="journal article" date="2019" name="Int. J. Syst. Evol. Microbiol.">
        <title>The Global Catalogue of Microorganisms (GCM) 10K type strain sequencing project: providing services to taxonomists for standard genome sequencing and annotation.</title>
        <authorList>
            <consortium name="The Broad Institute Genomics Platform"/>
            <consortium name="The Broad Institute Genome Sequencing Center for Infectious Disease"/>
            <person name="Wu L."/>
            <person name="Ma J."/>
        </authorList>
    </citation>
    <scope>NUCLEOTIDE SEQUENCE [LARGE SCALE GENOMIC DNA]</scope>
    <source>
        <strain evidence="2 3">JCM 10303</strain>
    </source>
</reference>
<evidence type="ECO:0000313" key="2">
    <source>
        <dbReference type="EMBL" id="GAA0563483.1"/>
    </source>
</evidence>
<dbReference type="EMBL" id="BAAAGS010000104">
    <property type="protein sequence ID" value="GAA0563483.1"/>
    <property type="molecule type" value="Genomic_DNA"/>
</dbReference>
<keyword evidence="3" id="KW-1185">Reference proteome</keyword>
<proteinExistence type="predicted"/>
<feature type="region of interest" description="Disordered" evidence="1">
    <location>
        <begin position="41"/>
        <end position="62"/>
    </location>
</feature>
<comment type="caution">
    <text evidence="2">The sequence shown here is derived from an EMBL/GenBank/DDBJ whole genome shotgun (WGS) entry which is preliminary data.</text>
</comment>
<evidence type="ECO:0000313" key="3">
    <source>
        <dbReference type="Proteomes" id="UP001500729"/>
    </source>
</evidence>
<sequence length="108" mass="11383">MPPWSDALPRGWAERVLYHRNGLNGGFSCAQGILTVLNGTGPVPRPGARPRTAFSSGGPDSPFTCGANDARLITGRPRTPPFTAFVFHNSCAPADQKSARAGGPQPRI</sequence>
<protein>
    <submittedName>
        <fullName evidence="2">Uncharacterized protein</fullName>
    </submittedName>
</protein>
<dbReference type="Proteomes" id="UP001500729">
    <property type="component" value="Unassembled WGS sequence"/>
</dbReference>
<gene>
    <name evidence="2" type="ORF">GCM10009533_69710</name>
</gene>
<name>A0ABN1ED29_SACER</name>
<organism evidence="2 3">
    <name type="scientific">Saccharopolyspora erythraea</name>
    <name type="common">Streptomyces erythraeus</name>
    <dbReference type="NCBI Taxonomy" id="1836"/>
    <lineage>
        <taxon>Bacteria</taxon>
        <taxon>Bacillati</taxon>
        <taxon>Actinomycetota</taxon>
        <taxon>Actinomycetes</taxon>
        <taxon>Pseudonocardiales</taxon>
        <taxon>Pseudonocardiaceae</taxon>
        <taxon>Saccharopolyspora</taxon>
    </lineage>
</organism>
<evidence type="ECO:0000256" key="1">
    <source>
        <dbReference type="SAM" id="MobiDB-lite"/>
    </source>
</evidence>
<accession>A0ABN1ED29</accession>